<feature type="compositionally biased region" description="Polar residues" evidence="1">
    <location>
        <begin position="532"/>
        <end position="542"/>
    </location>
</feature>
<feature type="region of interest" description="Disordered" evidence="1">
    <location>
        <begin position="129"/>
        <end position="157"/>
    </location>
</feature>
<evidence type="ECO:0000313" key="3">
    <source>
        <dbReference type="Proteomes" id="UP001172684"/>
    </source>
</evidence>
<evidence type="ECO:0000256" key="1">
    <source>
        <dbReference type="SAM" id="MobiDB-lite"/>
    </source>
</evidence>
<feature type="compositionally biased region" description="Low complexity" evidence="1">
    <location>
        <begin position="259"/>
        <end position="279"/>
    </location>
</feature>
<proteinExistence type="predicted"/>
<feature type="compositionally biased region" description="Polar residues" evidence="1">
    <location>
        <begin position="386"/>
        <end position="398"/>
    </location>
</feature>
<dbReference type="EMBL" id="JAPDRL010000009">
    <property type="protein sequence ID" value="KAJ9668107.1"/>
    <property type="molecule type" value="Genomic_DNA"/>
</dbReference>
<reference evidence="2" key="1">
    <citation type="submission" date="2022-10" db="EMBL/GenBank/DDBJ databases">
        <title>Culturing micro-colonial fungi from biological soil crusts in the Mojave desert and describing Neophaeococcomyces mojavensis, and introducing the new genera and species Taxawa tesnikishii.</title>
        <authorList>
            <person name="Kurbessoian T."/>
            <person name="Stajich J.E."/>
        </authorList>
    </citation>
    <scope>NUCLEOTIDE SEQUENCE</scope>
    <source>
        <strain evidence="2">TK_1</strain>
    </source>
</reference>
<feature type="region of interest" description="Disordered" evidence="1">
    <location>
        <begin position="214"/>
        <end position="281"/>
    </location>
</feature>
<feature type="compositionally biased region" description="Low complexity" evidence="1">
    <location>
        <begin position="49"/>
        <end position="65"/>
    </location>
</feature>
<feature type="compositionally biased region" description="Basic and acidic residues" evidence="1">
    <location>
        <begin position="1"/>
        <end position="17"/>
    </location>
</feature>
<accession>A0ABQ9P6W1</accession>
<protein>
    <submittedName>
        <fullName evidence="2">Uncharacterized protein</fullName>
    </submittedName>
</protein>
<evidence type="ECO:0000313" key="2">
    <source>
        <dbReference type="EMBL" id="KAJ9668107.1"/>
    </source>
</evidence>
<comment type="caution">
    <text evidence="2">The sequence shown here is derived from an EMBL/GenBank/DDBJ whole genome shotgun (WGS) entry which is preliminary data.</text>
</comment>
<feature type="compositionally biased region" description="Polar residues" evidence="1">
    <location>
        <begin position="569"/>
        <end position="582"/>
    </location>
</feature>
<gene>
    <name evidence="2" type="ORF">H2201_001913</name>
</gene>
<dbReference type="Proteomes" id="UP001172684">
    <property type="component" value="Unassembled WGS sequence"/>
</dbReference>
<feature type="region of interest" description="Disordered" evidence="1">
    <location>
        <begin position="47"/>
        <end position="93"/>
    </location>
</feature>
<feature type="region of interest" description="Disordered" evidence="1">
    <location>
        <begin position="520"/>
        <end position="582"/>
    </location>
</feature>
<feature type="region of interest" description="Disordered" evidence="1">
    <location>
        <begin position="303"/>
        <end position="346"/>
    </location>
</feature>
<feature type="compositionally biased region" description="Polar residues" evidence="1">
    <location>
        <begin position="131"/>
        <end position="141"/>
    </location>
</feature>
<name>A0ABQ9P6W1_9PEZI</name>
<feature type="region of interest" description="Disordered" evidence="1">
    <location>
        <begin position="376"/>
        <end position="398"/>
    </location>
</feature>
<sequence>MPGRLRAPEKQEPDTASHKVRRFSSITSFASPLNPFNRRRQSTIALQPETSSTTALLSSESSSSLQQHRRDSRRSSLIPLPTFRTPPPSPFQDPDITLRCAEKYKQTQLPRSHTMSNIPALGVLHGPGETSLPSSQSSVTLRPSRIPTPVGATSERRRSARYVGAGKAFAQLGVPTHLQRSTTQPNLHVMLGGSTTNLPRKAVFKEEFEFATPRRPWKAGTSETEIDGTSHRRSPRKEKENVDICRPLPKPWESPTHGSVAASSSISSSHPSSLGSSWSQLERPVTPIKETWYEHLAATNEQNAATPKAHPGTLKEQQTPVTVQRWKGDRPRPSLPRLSSDHSITQHQLLQPLSPPLPRTPGTFATIDHLSAKVVNGSRGVRRSSELSPTSERSTPSKASLLLRRQVRHASAHKHPKLIKSVTQAQPNGYWAGRFTTLHDQLLDASRDCAEPAPEYTYDPITDVMVPKKAAPGAGERQAWKVFEQLYEVCVTDEARSSLCLFARTYGRIHNMPSILWSTLSSGKTRPENKEVTPSPTASLMTENKRPGDAVPPRKMSFMERLMGKNRKSSGQSLGSEKSNGK</sequence>
<keyword evidence="3" id="KW-1185">Reference proteome</keyword>
<feature type="region of interest" description="Disordered" evidence="1">
    <location>
        <begin position="1"/>
        <end position="23"/>
    </location>
</feature>
<organism evidence="2 3">
    <name type="scientific">Coniosporium apollinis</name>
    <dbReference type="NCBI Taxonomy" id="61459"/>
    <lineage>
        <taxon>Eukaryota</taxon>
        <taxon>Fungi</taxon>
        <taxon>Dikarya</taxon>
        <taxon>Ascomycota</taxon>
        <taxon>Pezizomycotina</taxon>
        <taxon>Dothideomycetes</taxon>
        <taxon>Dothideomycetes incertae sedis</taxon>
        <taxon>Coniosporium</taxon>
    </lineage>
</organism>